<dbReference type="EMBL" id="KK852794">
    <property type="protein sequence ID" value="KDR16430.1"/>
    <property type="molecule type" value="Genomic_DNA"/>
</dbReference>
<feature type="compositionally biased region" description="Low complexity" evidence="1">
    <location>
        <begin position="195"/>
        <end position="210"/>
    </location>
</feature>
<gene>
    <name evidence="2" type="ORF">L798_09337</name>
</gene>
<feature type="region of interest" description="Disordered" evidence="1">
    <location>
        <begin position="24"/>
        <end position="271"/>
    </location>
</feature>
<organism evidence="2 3">
    <name type="scientific">Zootermopsis nevadensis</name>
    <name type="common">Dampwood termite</name>
    <dbReference type="NCBI Taxonomy" id="136037"/>
    <lineage>
        <taxon>Eukaryota</taxon>
        <taxon>Metazoa</taxon>
        <taxon>Ecdysozoa</taxon>
        <taxon>Arthropoda</taxon>
        <taxon>Hexapoda</taxon>
        <taxon>Insecta</taxon>
        <taxon>Pterygota</taxon>
        <taxon>Neoptera</taxon>
        <taxon>Polyneoptera</taxon>
        <taxon>Dictyoptera</taxon>
        <taxon>Blattodea</taxon>
        <taxon>Blattoidea</taxon>
        <taxon>Termitoidae</taxon>
        <taxon>Termopsidae</taxon>
        <taxon>Zootermopsis</taxon>
    </lineage>
</organism>
<feature type="compositionally biased region" description="Basic and acidic residues" evidence="1">
    <location>
        <begin position="79"/>
        <end position="99"/>
    </location>
</feature>
<evidence type="ECO:0000313" key="3">
    <source>
        <dbReference type="Proteomes" id="UP000027135"/>
    </source>
</evidence>
<evidence type="ECO:0000313" key="2">
    <source>
        <dbReference type="EMBL" id="KDR16430.1"/>
    </source>
</evidence>
<feature type="compositionally biased region" description="Polar residues" evidence="1">
    <location>
        <begin position="211"/>
        <end position="232"/>
    </location>
</feature>
<feature type="compositionally biased region" description="Low complexity" evidence="1">
    <location>
        <begin position="243"/>
        <end position="254"/>
    </location>
</feature>
<dbReference type="Proteomes" id="UP000027135">
    <property type="component" value="Unassembled WGS sequence"/>
</dbReference>
<dbReference type="STRING" id="136037.A0A067R0L3"/>
<feature type="compositionally biased region" description="Basic and acidic residues" evidence="1">
    <location>
        <begin position="122"/>
        <end position="137"/>
    </location>
</feature>
<accession>A0A067R0L3</accession>
<evidence type="ECO:0000256" key="1">
    <source>
        <dbReference type="SAM" id="MobiDB-lite"/>
    </source>
</evidence>
<name>A0A067R0L3_ZOONE</name>
<sequence>MVQKTSPRGILEFDSVERSAMLTHPTATRVKAPHRRLPSTVFNKEADSQSSGLMNGSAEAGHTSLDNHVVEEEEDEEGVERSRGRAWERGKAPWVEELKLNQAKKTSGLSPTASALGQSPPEHAERKLLKSKPDNSPEPKQTPASAMMRIQPSRPQSMFHDSSSRVTPQRRPLSAASPPDPAHILAEVNQAHSKPLPGSPTNPTLLTLPTKQETVSPSVRPANSTSSSTSPVLATLMAKQTADSTSPSSMSDPDLIASPTARSPGLVSGPSVTYKQFSELKDKVNVI</sequence>
<dbReference type="AlphaFoldDB" id="A0A067R0L3"/>
<protein>
    <submittedName>
        <fullName evidence="2">Uncharacterized protein</fullName>
    </submittedName>
</protein>
<reference evidence="2 3" key="1">
    <citation type="journal article" date="2014" name="Nat. Commun.">
        <title>Molecular traces of alternative social organization in a termite genome.</title>
        <authorList>
            <person name="Terrapon N."/>
            <person name="Li C."/>
            <person name="Robertson H.M."/>
            <person name="Ji L."/>
            <person name="Meng X."/>
            <person name="Booth W."/>
            <person name="Chen Z."/>
            <person name="Childers C.P."/>
            <person name="Glastad K.M."/>
            <person name="Gokhale K."/>
            <person name="Gowin J."/>
            <person name="Gronenberg W."/>
            <person name="Hermansen R.A."/>
            <person name="Hu H."/>
            <person name="Hunt B.G."/>
            <person name="Huylmans A.K."/>
            <person name="Khalil S.M."/>
            <person name="Mitchell R.D."/>
            <person name="Munoz-Torres M.C."/>
            <person name="Mustard J.A."/>
            <person name="Pan H."/>
            <person name="Reese J.T."/>
            <person name="Scharf M.E."/>
            <person name="Sun F."/>
            <person name="Vogel H."/>
            <person name="Xiao J."/>
            <person name="Yang W."/>
            <person name="Yang Z."/>
            <person name="Yang Z."/>
            <person name="Zhou J."/>
            <person name="Zhu J."/>
            <person name="Brent C.S."/>
            <person name="Elsik C.G."/>
            <person name="Goodisman M.A."/>
            <person name="Liberles D.A."/>
            <person name="Roe R.M."/>
            <person name="Vargo E.L."/>
            <person name="Vilcinskas A."/>
            <person name="Wang J."/>
            <person name="Bornberg-Bauer E."/>
            <person name="Korb J."/>
            <person name="Zhang G."/>
            <person name="Liebig J."/>
        </authorList>
    </citation>
    <scope>NUCLEOTIDE SEQUENCE [LARGE SCALE GENOMIC DNA]</scope>
    <source>
        <tissue evidence="2">Whole organism</tissue>
    </source>
</reference>
<dbReference type="InParanoid" id="A0A067R0L3"/>
<feature type="compositionally biased region" description="Polar residues" evidence="1">
    <location>
        <begin position="153"/>
        <end position="167"/>
    </location>
</feature>
<feature type="compositionally biased region" description="Polar residues" evidence="1">
    <location>
        <begin position="103"/>
        <end position="117"/>
    </location>
</feature>
<proteinExistence type="predicted"/>
<keyword evidence="3" id="KW-1185">Reference proteome</keyword>